<reference evidence="4" key="1">
    <citation type="submission" date="2021-02" db="EMBL/GenBank/DDBJ databases">
        <authorList>
            <person name="Dougan E. K."/>
            <person name="Rhodes N."/>
            <person name="Thang M."/>
            <person name="Chan C."/>
        </authorList>
    </citation>
    <scope>NUCLEOTIDE SEQUENCE</scope>
</reference>
<dbReference type="SUPFAM" id="SSF47473">
    <property type="entry name" value="EF-hand"/>
    <property type="match status" value="1"/>
</dbReference>
<dbReference type="Pfam" id="PF12294">
    <property type="entry name" value="DUF3626"/>
    <property type="match status" value="1"/>
</dbReference>
<feature type="compositionally biased region" description="Low complexity" evidence="1">
    <location>
        <begin position="1250"/>
        <end position="1259"/>
    </location>
</feature>
<gene>
    <name evidence="4" type="ORF">PGLA1383_LOCUS12047</name>
</gene>
<sequence length="1450" mass="159276">MGQGFCSPVPPENIGSSHEELVKAFGDLGTDSTLTFVLAGLTKVCEENSYLKPMGTEPTPHHLLFWVRKCRELMIAGKGQEATICLERITSSLDFEKKQVQDAFRRFDVDGSLQLDASEFRYMCAYIGWGEEEAKMMDKDKDSLITLDEFQSFVGNMGGLQQLFEQRRQRVARKQWGVEAPALIQVGNRVRAYFNTKEGTKSSTWREAQVLELRVMPSNGVLLGFGFEENADVKDWERQVVPQSWIFSDTKDADVVLALREVGILEEQQAFWASIFPQSEMRAVEQLVPCARVALANVRASASALHQAALPKVRQKFIDLGYGDQELQAVLGWVQDLAPMVIHCHIDDVGRFLETDEFYRSQFETGTSCGALDDRNDTRKGWENELFAGAYDECKPFDRCKYGALGVMNDYRGVTSAYQYGDSYLVLKDVRLRTTFAATDSGGIAGSRLAVLDKYAHVLQEYSSPELSALVDVALANTSLDDVPKERPQLLRGMTTDPTAEWITLGYADLPQRRGCFFFEVELVQGTASAQVGFLSTQFVRAPKTKGFLGGVGDDEHGWACDGQHAMLWHAGEKLAWNRCWPSINKILKNDVVIGVAVDLDKQQIWFASDGEWDESPAFGEDRLPKGLALYPALSLQGRAAFNFGPNFKHKAPELSDKRVFKNWPGMPSGSVRVDNQVIGNSNNVSIYKEIQVHGELNLKKNVQRLVANRKYQDMQKSQRSWAVRVDGSSSADGTYARTGARNGMPMYKHNDSEHSLFFHSETEHWRIGKEEAPEDFVAQAPGKVGDFEPPRHGWLMGIASMGRVPTDAFTAGMAKAGISAEDSHKILERVGGSDEKGKQVVFRSSFEDEWDKLWKSSLQSPPMSAEEAWLKAVEEVQQKLLQAKDLLNCQVVQTPEHPYPAKSHSWTQKISIESAKALSVHFSSKCCTYDSCATLNIFAGGMQKSAAGVGARAHIKALSGDDAVHGTFSGKTGLWKVSIDSDEAEICGGFRSWLEEDSNRRSQCFCADDHKVVTVTYSGAKVGDEISGFVLDKSCPLTPFSVAGFAGMGPAQTAGVQVGWYLDVNALLKEKSFRELVGDDLGEAPDSLAEVAEHLEEFGRRLQALRAVSTTVTLVFANGLDYQLLPVCCVSYPAGTLLKTDFQLNAGGENLTVSGLQRTGPAFAAGVRDGWHLNLAETFHQAENEAALKELSKEELMKDPAPLLEISDVKLMFEPADANATSYFQGCGGTPSGEGDAPDEDEEGDEDGSSSTPGGPWSTCNIPFNSAQFVWGTDGDGSSYPSRRWGVFAVITPSERQAPSQSAIDSLAKVWAAETARAMGAGSGTKLTVEPEDWDEPRLRALCARHGWEFEWMTEEGEMARRIDGAERARKAGKAATGRKGPEAASADTGAWWRLDSVTAALSRAGSILGNANADLQQTAKQDEKIVQKPDPNLAAVDTKAVKLQTKRA</sequence>
<dbReference type="InterPro" id="IPR011992">
    <property type="entry name" value="EF-hand-dom_pair"/>
</dbReference>
<feature type="compositionally biased region" description="Acidic residues" evidence="1">
    <location>
        <begin position="1237"/>
        <end position="1249"/>
    </location>
</feature>
<evidence type="ECO:0008006" key="6">
    <source>
        <dbReference type="Google" id="ProtNLM"/>
    </source>
</evidence>
<dbReference type="Pfam" id="PF00622">
    <property type="entry name" value="SPRY"/>
    <property type="match status" value="1"/>
</dbReference>
<dbReference type="EMBL" id="CAJNNV010006356">
    <property type="protein sequence ID" value="CAE8593453.1"/>
    <property type="molecule type" value="Genomic_DNA"/>
</dbReference>
<dbReference type="Gene3D" id="2.60.120.920">
    <property type="match status" value="1"/>
</dbReference>
<dbReference type="PROSITE" id="PS50222">
    <property type="entry name" value="EF_HAND_2"/>
    <property type="match status" value="2"/>
</dbReference>
<feature type="region of interest" description="Disordered" evidence="1">
    <location>
        <begin position="1224"/>
        <end position="1259"/>
    </location>
</feature>
<dbReference type="OMA" id="IGWETEL"/>
<dbReference type="PROSITE" id="PS50188">
    <property type="entry name" value="B302_SPRY"/>
    <property type="match status" value="1"/>
</dbReference>
<name>A0A813E3V8_POLGL</name>
<dbReference type="InterPro" id="IPR001870">
    <property type="entry name" value="B30.2/SPRY"/>
</dbReference>
<evidence type="ECO:0000259" key="2">
    <source>
        <dbReference type="PROSITE" id="PS50188"/>
    </source>
</evidence>
<accession>A0A813E3V8</accession>
<dbReference type="Proteomes" id="UP000654075">
    <property type="component" value="Unassembled WGS sequence"/>
</dbReference>
<dbReference type="InterPro" id="IPR003877">
    <property type="entry name" value="SPRY_dom"/>
</dbReference>
<dbReference type="CDD" id="cd11709">
    <property type="entry name" value="SPRY"/>
    <property type="match status" value="1"/>
</dbReference>
<comment type="caution">
    <text evidence="4">The sequence shown here is derived from an EMBL/GenBank/DDBJ whole genome shotgun (WGS) entry which is preliminary data.</text>
</comment>
<dbReference type="Gene3D" id="1.10.238.10">
    <property type="entry name" value="EF-hand"/>
    <property type="match status" value="1"/>
</dbReference>
<dbReference type="SMART" id="SM00449">
    <property type="entry name" value="SPRY"/>
    <property type="match status" value="1"/>
</dbReference>
<dbReference type="SMART" id="SM00054">
    <property type="entry name" value="EFh"/>
    <property type="match status" value="2"/>
</dbReference>
<dbReference type="OrthoDB" id="432818at2759"/>
<dbReference type="InterPro" id="IPR043136">
    <property type="entry name" value="B30.2/SPRY_sf"/>
</dbReference>
<dbReference type="InterPro" id="IPR013320">
    <property type="entry name" value="ConA-like_dom_sf"/>
</dbReference>
<keyword evidence="5" id="KW-1185">Reference proteome</keyword>
<protein>
    <recommendedName>
        <fullName evidence="6">Calmodulin</fullName>
    </recommendedName>
</protein>
<organism evidence="4 5">
    <name type="scientific">Polarella glacialis</name>
    <name type="common">Dinoflagellate</name>
    <dbReference type="NCBI Taxonomy" id="89957"/>
    <lineage>
        <taxon>Eukaryota</taxon>
        <taxon>Sar</taxon>
        <taxon>Alveolata</taxon>
        <taxon>Dinophyceae</taxon>
        <taxon>Suessiales</taxon>
        <taxon>Suessiaceae</taxon>
        <taxon>Polarella</taxon>
    </lineage>
</organism>
<dbReference type="SUPFAM" id="SSF49899">
    <property type="entry name" value="Concanavalin A-like lectins/glucanases"/>
    <property type="match status" value="1"/>
</dbReference>
<evidence type="ECO:0000313" key="4">
    <source>
        <dbReference type="EMBL" id="CAE8593453.1"/>
    </source>
</evidence>
<evidence type="ECO:0000313" key="5">
    <source>
        <dbReference type="Proteomes" id="UP000654075"/>
    </source>
</evidence>
<evidence type="ECO:0000256" key="1">
    <source>
        <dbReference type="SAM" id="MobiDB-lite"/>
    </source>
</evidence>
<dbReference type="GO" id="GO:0005509">
    <property type="term" value="F:calcium ion binding"/>
    <property type="evidence" value="ECO:0007669"/>
    <property type="project" value="InterPro"/>
</dbReference>
<dbReference type="InterPro" id="IPR022074">
    <property type="entry name" value="DUF3626"/>
</dbReference>
<feature type="domain" description="EF-hand" evidence="3">
    <location>
        <begin position="95"/>
        <end position="130"/>
    </location>
</feature>
<feature type="domain" description="EF-hand" evidence="3">
    <location>
        <begin position="135"/>
        <end position="160"/>
    </location>
</feature>
<evidence type="ECO:0000259" key="3">
    <source>
        <dbReference type="PROSITE" id="PS50222"/>
    </source>
</evidence>
<feature type="domain" description="B30.2/SPRY" evidence="2">
    <location>
        <begin position="449"/>
        <end position="649"/>
    </location>
</feature>
<dbReference type="CDD" id="cd00051">
    <property type="entry name" value="EFh"/>
    <property type="match status" value="1"/>
</dbReference>
<proteinExistence type="predicted"/>
<dbReference type="InterPro" id="IPR002048">
    <property type="entry name" value="EF_hand_dom"/>
</dbReference>